<dbReference type="AlphaFoldDB" id="A0A0S4JR47"/>
<dbReference type="OrthoDB" id="4062651at2759"/>
<dbReference type="InterPro" id="IPR050660">
    <property type="entry name" value="NEK_Ser/Thr_kinase"/>
</dbReference>
<dbReference type="PROSITE" id="PS50011">
    <property type="entry name" value="PROTEIN_KINASE_DOM"/>
    <property type="match status" value="1"/>
</dbReference>
<reference evidence="9" key="1">
    <citation type="submission" date="2015-09" db="EMBL/GenBank/DDBJ databases">
        <authorList>
            <consortium name="Pathogen Informatics"/>
        </authorList>
    </citation>
    <scope>NUCLEOTIDE SEQUENCE [LARGE SCALE GENOMIC DNA]</scope>
    <source>
        <strain evidence="9">Lake Konstanz</strain>
    </source>
</reference>
<dbReference type="InterPro" id="IPR000719">
    <property type="entry name" value="Prot_kinase_dom"/>
</dbReference>
<evidence type="ECO:0000256" key="3">
    <source>
        <dbReference type="ARBA" id="ARBA00022741"/>
    </source>
</evidence>
<dbReference type="Gene3D" id="1.10.510.10">
    <property type="entry name" value="Transferase(Phosphotransferase) domain 1"/>
    <property type="match status" value="2"/>
</dbReference>
<feature type="region of interest" description="Disordered" evidence="6">
    <location>
        <begin position="425"/>
        <end position="462"/>
    </location>
</feature>
<keyword evidence="3" id="KW-0547">Nucleotide-binding</keyword>
<dbReference type="PANTHER" id="PTHR43671">
    <property type="entry name" value="SERINE/THREONINE-PROTEIN KINASE NEK"/>
    <property type="match status" value="1"/>
</dbReference>
<proteinExistence type="predicted"/>
<protein>
    <recommendedName>
        <fullName evidence="1">non-specific serine/threonine protein kinase</fullName>
        <ecNumber evidence="1">2.7.11.1</ecNumber>
    </recommendedName>
</protein>
<dbReference type="EC" id="2.7.11.1" evidence="1"/>
<evidence type="ECO:0000313" key="9">
    <source>
        <dbReference type="Proteomes" id="UP000051952"/>
    </source>
</evidence>
<dbReference type="Proteomes" id="UP000051952">
    <property type="component" value="Unassembled WGS sequence"/>
</dbReference>
<accession>A0A0S4JR47</accession>
<evidence type="ECO:0000256" key="2">
    <source>
        <dbReference type="ARBA" id="ARBA00022679"/>
    </source>
</evidence>
<dbReference type="SUPFAM" id="SSF56112">
    <property type="entry name" value="Protein kinase-like (PK-like)"/>
    <property type="match status" value="2"/>
</dbReference>
<dbReference type="Pfam" id="PF00069">
    <property type="entry name" value="Pkinase"/>
    <property type="match status" value="1"/>
</dbReference>
<feature type="compositionally biased region" description="Acidic residues" evidence="6">
    <location>
        <begin position="433"/>
        <end position="462"/>
    </location>
</feature>
<evidence type="ECO:0000256" key="4">
    <source>
        <dbReference type="ARBA" id="ARBA00022777"/>
    </source>
</evidence>
<evidence type="ECO:0000313" key="8">
    <source>
        <dbReference type="EMBL" id="CUG92666.1"/>
    </source>
</evidence>
<dbReference type="SMART" id="SM00220">
    <property type="entry name" value="S_TKc"/>
    <property type="match status" value="1"/>
</dbReference>
<organism evidence="8 9">
    <name type="scientific">Bodo saltans</name>
    <name type="common">Flagellated protozoan</name>
    <dbReference type="NCBI Taxonomy" id="75058"/>
    <lineage>
        <taxon>Eukaryota</taxon>
        <taxon>Discoba</taxon>
        <taxon>Euglenozoa</taxon>
        <taxon>Kinetoplastea</taxon>
        <taxon>Metakinetoplastina</taxon>
        <taxon>Eubodonida</taxon>
        <taxon>Bodonidae</taxon>
        <taxon>Bodo</taxon>
    </lineage>
</organism>
<keyword evidence="2" id="KW-0808">Transferase</keyword>
<dbReference type="InterPro" id="IPR011009">
    <property type="entry name" value="Kinase-like_dom_sf"/>
</dbReference>
<gene>
    <name evidence="8" type="ORF">BSAL_38755</name>
</gene>
<evidence type="ECO:0000256" key="1">
    <source>
        <dbReference type="ARBA" id="ARBA00012513"/>
    </source>
</evidence>
<name>A0A0S4JR47_BODSA</name>
<dbReference type="EMBL" id="CYKH01002074">
    <property type="protein sequence ID" value="CUG92666.1"/>
    <property type="molecule type" value="Genomic_DNA"/>
</dbReference>
<dbReference type="PANTHER" id="PTHR43671:SF13">
    <property type="entry name" value="SERINE_THREONINE-PROTEIN KINASE NEK2"/>
    <property type="match status" value="1"/>
</dbReference>
<dbReference type="GO" id="GO:0004674">
    <property type="term" value="F:protein serine/threonine kinase activity"/>
    <property type="evidence" value="ECO:0007669"/>
    <property type="project" value="UniProtKB-EC"/>
</dbReference>
<evidence type="ECO:0000256" key="5">
    <source>
        <dbReference type="ARBA" id="ARBA00022840"/>
    </source>
</evidence>
<keyword evidence="9" id="KW-1185">Reference proteome</keyword>
<keyword evidence="5" id="KW-0067">ATP-binding</keyword>
<evidence type="ECO:0000256" key="6">
    <source>
        <dbReference type="SAM" id="MobiDB-lite"/>
    </source>
</evidence>
<dbReference type="GO" id="GO:0005524">
    <property type="term" value="F:ATP binding"/>
    <property type="evidence" value="ECO:0007669"/>
    <property type="project" value="UniProtKB-KW"/>
</dbReference>
<evidence type="ECO:0000259" key="7">
    <source>
        <dbReference type="PROSITE" id="PS50011"/>
    </source>
</evidence>
<feature type="domain" description="Protein kinase" evidence="7">
    <location>
        <begin position="1"/>
        <end position="422"/>
    </location>
</feature>
<sequence>MSLSPSPPPQSVHDIVFKKRDVSTYTISEVEERIALLSKFRPLPSADDYIRVEVTPLRVVLVCKPPGPSKGPNHGKPSVPLPRGLSEINARPILRGVLRCLYALHRRRCACGSLSPSSFTWDEERGAAWMTRHVLPPTFFVPGSEAHQQSRTSIAPEIAAGVPYGSPADVWTFGVVMLHLLSRVELKCHCHPRLHRSPYHDIVFKKRDVSTYTISEVEERIALLSKFRPLPSADDYIRVEVTPLRVVLVCKPPGPSKGPNHGKPSVPLPRGLSEINARPILRGVLRCLYALHRRRCACGSLSPSSFTWDEERGAAWMTRHVLPPTFFVPGSEAHQQSRTSIAPEIAAGVPYGSPADVWTFGVVMLHLLSRVEYETEDLVDTSVVSPAINHLSPVAVSLLIQCLKADPAHRPTLMDLTMHPYLMGLDGDLSSSSDEDDSAEESQSDEEEEDEADEDDSSSDED</sequence>
<keyword evidence="4 8" id="KW-0418">Kinase</keyword>